<comment type="cofactor">
    <cofactor evidence="1">
        <name>Zn(2+)</name>
        <dbReference type="ChEBI" id="CHEBI:29105"/>
    </cofactor>
</comment>
<keyword evidence="5" id="KW-0574">Periplasm</keyword>
<keyword evidence="8" id="KW-0482">Metalloprotease</keyword>
<organism evidence="11 12">
    <name type="scientific">Aromatoleum tolulyticum</name>
    <dbReference type="NCBI Taxonomy" id="34027"/>
    <lineage>
        <taxon>Bacteria</taxon>
        <taxon>Pseudomonadati</taxon>
        <taxon>Pseudomonadota</taxon>
        <taxon>Betaproteobacteria</taxon>
        <taxon>Rhodocyclales</taxon>
        <taxon>Rhodocyclaceae</taxon>
        <taxon>Aromatoleum</taxon>
    </lineage>
</organism>
<dbReference type="GO" id="GO:0046872">
    <property type="term" value="F:metal ion binding"/>
    <property type="evidence" value="ECO:0007669"/>
    <property type="project" value="UniProtKB-KW"/>
</dbReference>
<dbReference type="GO" id="GO:0004222">
    <property type="term" value="F:metalloendopeptidase activity"/>
    <property type="evidence" value="ECO:0007669"/>
    <property type="project" value="InterPro"/>
</dbReference>
<dbReference type="InterPro" id="IPR011990">
    <property type="entry name" value="TPR-like_helical_dom_sf"/>
</dbReference>
<dbReference type="GO" id="GO:0016020">
    <property type="term" value="C:membrane"/>
    <property type="evidence" value="ECO:0007669"/>
    <property type="project" value="InterPro"/>
</dbReference>
<evidence type="ECO:0000256" key="3">
    <source>
        <dbReference type="ARBA" id="ARBA00022723"/>
    </source>
</evidence>
<keyword evidence="4 9" id="KW-0732">Signal</keyword>
<evidence type="ECO:0000259" key="10">
    <source>
        <dbReference type="Pfam" id="PF01435"/>
    </source>
</evidence>
<evidence type="ECO:0000313" key="11">
    <source>
        <dbReference type="EMBL" id="SIR13595.1"/>
    </source>
</evidence>
<dbReference type="STRING" id="34027.SAMN05421829_11069"/>
<sequence>MIRRILILLLCVALVPPVNAAGLPDLGDVGASELSPLAERKLGESIMREIRWREASYLDDPEVEDYINRMGRRLVAASAAPQLEFEFFVVRDGTLNAFAMPGGFIGVHTGLIVTAESESELASVLGHEVAHVTQRHIAQMFGKQSQTSMVMLASMLVAVLAARGDSQLSQAAIAAGQAGALQAQLGYTRDFEREADRLGLQSLEGAGFDVRGMPSFFERLQRSSRLYENNAPSYLRTHPLTQERISDMGNRVAQLRYKQVPDSPDFGFVRAKLRVGAMQPIDAVREFEAQVAKNGGDIAQRYGYARALLAAGRLDDAGKQVETLRREAPQSSFVDMLAAELRLAQHDAAGAVQILEAAQKRFPDSQAARYALMDAMILAGRARDAGAMARTAVQNRKEDPRLWAFLARSEAEQGHRAAQHRAQAEVYVLRGAVPAAIEQLELARRAGDGNFYELSAVDARLRELKEQERERRREERKNGRSE</sequence>
<evidence type="ECO:0000256" key="1">
    <source>
        <dbReference type="ARBA" id="ARBA00001947"/>
    </source>
</evidence>
<dbReference type="HAMAP" id="MF_00997">
    <property type="entry name" value="Protease_BepA"/>
    <property type="match status" value="1"/>
</dbReference>
<evidence type="ECO:0000256" key="7">
    <source>
        <dbReference type="ARBA" id="ARBA00022833"/>
    </source>
</evidence>
<name>A0A1N6YG33_9RHOO</name>
<feature type="domain" description="Peptidase M48" evidence="10">
    <location>
        <begin position="64"/>
        <end position="249"/>
    </location>
</feature>
<dbReference type="InterPro" id="IPR001915">
    <property type="entry name" value="Peptidase_M48"/>
</dbReference>
<keyword evidence="12" id="KW-1185">Reference proteome</keyword>
<dbReference type="Pfam" id="PF01435">
    <property type="entry name" value="Peptidase_M48"/>
    <property type="match status" value="1"/>
</dbReference>
<evidence type="ECO:0000256" key="9">
    <source>
        <dbReference type="SAM" id="SignalP"/>
    </source>
</evidence>
<dbReference type="Gene3D" id="3.30.2010.10">
    <property type="entry name" value="Metalloproteases ('zincins'), catalytic domain"/>
    <property type="match status" value="1"/>
</dbReference>
<evidence type="ECO:0000256" key="4">
    <source>
        <dbReference type="ARBA" id="ARBA00022729"/>
    </source>
</evidence>
<dbReference type="CDD" id="cd07333">
    <property type="entry name" value="M48C_bepA_like"/>
    <property type="match status" value="1"/>
</dbReference>
<keyword evidence="7" id="KW-0862">Zinc</keyword>
<dbReference type="Pfam" id="PF14559">
    <property type="entry name" value="TPR_19"/>
    <property type="match status" value="2"/>
</dbReference>
<dbReference type="InterPro" id="IPR051156">
    <property type="entry name" value="Mito/Outer_Membr_Metalloprot"/>
</dbReference>
<evidence type="ECO:0000256" key="8">
    <source>
        <dbReference type="ARBA" id="ARBA00023049"/>
    </source>
</evidence>
<reference evidence="12" key="1">
    <citation type="submission" date="2017-01" db="EMBL/GenBank/DDBJ databases">
        <authorList>
            <person name="Varghese N."/>
            <person name="Submissions S."/>
        </authorList>
    </citation>
    <scope>NUCLEOTIDE SEQUENCE [LARGE SCALE GENOMIC DNA]</scope>
    <source>
        <strain evidence="12">ATCC 51758</strain>
    </source>
</reference>
<dbReference type="OrthoDB" id="9810445at2"/>
<feature type="chain" id="PRO_5009939713" evidence="9">
    <location>
        <begin position="21"/>
        <end position="482"/>
    </location>
</feature>
<evidence type="ECO:0000256" key="5">
    <source>
        <dbReference type="ARBA" id="ARBA00022764"/>
    </source>
</evidence>
<protein>
    <submittedName>
        <fullName evidence="11">Putative Zn-dependent protease, contains TPR repeats</fullName>
    </submittedName>
</protein>
<dbReference type="Gene3D" id="1.25.40.10">
    <property type="entry name" value="Tetratricopeptide repeat domain"/>
    <property type="match status" value="1"/>
</dbReference>
<dbReference type="Proteomes" id="UP000186819">
    <property type="component" value="Unassembled WGS sequence"/>
</dbReference>
<dbReference type="InterPro" id="IPR030873">
    <property type="entry name" value="Protease_BepA"/>
</dbReference>
<dbReference type="RefSeq" id="WP_076603015.1">
    <property type="nucleotide sequence ID" value="NZ_FTMD01000010.1"/>
</dbReference>
<feature type="signal peptide" evidence="9">
    <location>
        <begin position="1"/>
        <end position="20"/>
    </location>
</feature>
<gene>
    <name evidence="11" type="ORF">SAMN05421829_11069</name>
</gene>
<dbReference type="AlphaFoldDB" id="A0A1N6YG33"/>
<accession>A0A1N6YG33</accession>
<evidence type="ECO:0000256" key="2">
    <source>
        <dbReference type="ARBA" id="ARBA00022670"/>
    </source>
</evidence>
<proteinExistence type="inferred from homology"/>
<keyword evidence="6" id="KW-0378">Hydrolase</keyword>
<evidence type="ECO:0000256" key="6">
    <source>
        <dbReference type="ARBA" id="ARBA00022801"/>
    </source>
</evidence>
<keyword evidence="2 11" id="KW-0645">Protease</keyword>
<dbReference type="EMBL" id="FTMD01000010">
    <property type="protein sequence ID" value="SIR13595.1"/>
    <property type="molecule type" value="Genomic_DNA"/>
</dbReference>
<dbReference type="PANTHER" id="PTHR22726:SF1">
    <property type="entry name" value="METALLOENDOPEPTIDASE OMA1, MITOCHONDRIAL"/>
    <property type="match status" value="1"/>
</dbReference>
<dbReference type="SUPFAM" id="SSF48452">
    <property type="entry name" value="TPR-like"/>
    <property type="match status" value="1"/>
</dbReference>
<evidence type="ECO:0000313" key="12">
    <source>
        <dbReference type="Proteomes" id="UP000186819"/>
    </source>
</evidence>
<dbReference type="PANTHER" id="PTHR22726">
    <property type="entry name" value="METALLOENDOPEPTIDASE OMA1"/>
    <property type="match status" value="1"/>
</dbReference>
<dbReference type="GO" id="GO:0051603">
    <property type="term" value="P:proteolysis involved in protein catabolic process"/>
    <property type="evidence" value="ECO:0007669"/>
    <property type="project" value="TreeGrafter"/>
</dbReference>
<keyword evidence="3" id="KW-0479">Metal-binding</keyword>